<feature type="signal peptide" evidence="1">
    <location>
        <begin position="1"/>
        <end position="24"/>
    </location>
</feature>
<sequence length="551" mass="62640">MIRKIKGFTGIAIMAACLMMTATGCSLSSTTSEGTTNVAEQATFDPNLEKATSMEYVVPEEKTDIYTEETQQKAAAEIEEKLASKLYTVEAPLVYYNPFGTNTHSANIYFSTEEAVSASYTVSVEDETINDFTRKLATGEESGVTTNHAYQLIGLIPNVENTITITLYDKDGNQTKESTFTIQVPDVQSDADKKLALTDEKTEELTDGLFCVVYGRIDNLTLNISLYDNDGILRGELPVESYRTDRILTIDGYLYYNVSETKIVKVDRLGQVVKIYDIGEYEFHHDMVYEESQNSLVILASDTREETVEDIIISLNLESGEVKELLDLKDLLPDAYEKAVKPDKKSKLDWAHVNALQVIDGSDVILSFRELSSIVSVKDIFTNPELEYILSETSVWEGTPYEEYVYDKVGDFTPQAGQHCITYVEGEADGEYYIYMFNNNFTYSGTRKDIDWSGYTLSQVDVEERESFYYRYKINENDKTFELVNSFAVPYSAYVSSVQPVDEHYVVCSGSQRLFGEYDSEGKLIRQYQSQLEQYIYRTFKYTFDGIWFSK</sequence>
<reference evidence="3" key="1">
    <citation type="submission" date="2020-10" db="EMBL/GenBank/DDBJ databases">
        <authorList>
            <person name="Gilroy R."/>
        </authorList>
    </citation>
    <scope>NUCLEOTIDE SEQUENCE</scope>
    <source>
        <strain evidence="3">E3-2379</strain>
    </source>
</reference>
<feature type="chain" id="PRO_5039117462" evidence="1">
    <location>
        <begin position="25"/>
        <end position="551"/>
    </location>
</feature>
<dbReference type="GO" id="GO:0004062">
    <property type="term" value="F:aryl sulfotransferase activity"/>
    <property type="evidence" value="ECO:0007669"/>
    <property type="project" value="InterPro"/>
</dbReference>
<dbReference type="PANTHER" id="PTHR35340:SF5">
    <property type="entry name" value="ASST-DOMAIN-CONTAINING PROTEIN"/>
    <property type="match status" value="1"/>
</dbReference>
<dbReference type="EMBL" id="JADIML010000124">
    <property type="protein sequence ID" value="MBO8463144.1"/>
    <property type="molecule type" value="Genomic_DNA"/>
</dbReference>
<dbReference type="Pfam" id="PF05935">
    <property type="entry name" value="Arylsulfotrans"/>
    <property type="match status" value="1"/>
</dbReference>
<gene>
    <name evidence="3" type="ORF">IAC13_04350</name>
</gene>
<name>A0A9D9N7H7_9FIRM</name>
<keyword evidence="1" id="KW-0732">Signal</keyword>
<comment type="caution">
    <text evidence="3">The sequence shown here is derived from an EMBL/GenBank/DDBJ whole genome shotgun (WGS) entry which is preliminary data.</text>
</comment>
<evidence type="ECO:0000259" key="2">
    <source>
        <dbReference type="Pfam" id="PF17425"/>
    </source>
</evidence>
<organism evidence="3 4">
    <name type="scientific">Candidatus Scybalomonas excrementavium</name>
    <dbReference type="NCBI Taxonomy" id="2840943"/>
    <lineage>
        <taxon>Bacteria</taxon>
        <taxon>Bacillati</taxon>
        <taxon>Bacillota</taxon>
        <taxon>Clostridia</taxon>
        <taxon>Lachnospirales</taxon>
        <taxon>Lachnospiraceae</taxon>
        <taxon>Lachnospiraceae incertae sedis</taxon>
        <taxon>Candidatus Scybalomonas</taxon>
    </lineage>
</organism>
<protein>
    <submittedName>
        <fullName evidence="3">Aryl-sulfate sulfotransferase</fullName>
    </submittedName>
</protein>
<evidence type="ECO:0000313" key="3">
    <source>
        <dbReference type="EMBL" id="MBO8463144.1"/>
    </source>
</evidence>
<accession>A0A9D9N7H7</accession>
<dbReference type="InterPro" id="IPR053143">
    <property type="entry name" value="Arylsulfate_ST"/>
</dbReference>
<reference evidence="3" key="2">
    <citation type="journal article" date="2021" name="PeerJ">
        <title>Extensive microbial diversity within the chicken gut microbiome revealed by metagenomics and culture.</title>
        <authorList>
            <person name="Gilroy R."/>
            <person name="Ravi A."/>
            <person name="Getino M."/>
            <person name="Pursley I."/>
            <person name="Horton D.L."/>
            <person name="Alikhan N.F."/>
            <person name="Baker D."/>
            <person name="Gharbi K."/>
            <person name="Hall N."/>
            <person name="Watson M."/>
            <person name="Adriaenssens E.M."/>
            <person name="Foster-Nyarko E."/>
            <person name="Jarju S."/>
            <person name="Secka A."/>
            <person name="Antonio M."/>
            <person name="Oren A."/>
            <person name="Chaudhuri R.R."/>
            <person name="La Ragione R."/>
            <person name="Hildebrand F."/>
            <person name="Pallen M.J."/>
        </authorList>
    </citation>
    <scope>NUCLEOTIDE SEQUENCE</scope>
    <source>
        <strain evidence="3">E3-2379</strain>
    </source>
</reference>
<dbReference type="InterPro" id="IPR038477">
    <property type="entry name" value="ASST_N_sf"/>
</dbReference>
<evidence type="ECO:0000256" key="1">
    <source>
        <dbReference type="SAM" id="SignalP"/>
    </source>
</evidence>
<evidence type="ECO:0000313" key="4">
    <source>
        <dbReference type="Proteomes" id="UP000823618"/>
    </source>
</evidence>
<dbReference type="Proteomes" id="UP000823618">
    <property type="component" value="Unassembled WGS sequence"/>
</dbReference>
<dbReference type="Pfam" id="PF17425">
    <property type="entry name" value="Arylsulfotran_N"/>
    <property type="match status" value="1"/>
</dbReference>
<dbReference type="InterPro" id="IPR010262">
    <property type="entry name" value="Arylsulfotransferase_bact"/>
</dbReference>
<dbReference type="InterPro" id="IPR035391">
    <property type="entry name" value="Arylsulfotran_N"/>
</dbReference>
<dbReference type="Gene3D" id="2.60.40.3100">
    <property type="entry name" value="Arylsulphate sulphotransferase monomer, N-terminal domain"/>
    <property type="match status" value="1"/>
</dbReference>
<dbReference type="PROSITE" id="PS51257">
    <property type="entry name" value="PROKAR_LIPOPROTEIN"/>
    <property type="match status" value="1"/>
</dbReference>
<dbReference type="AlphaFoldDB" id="A0A9D9N7H7"/>
<dbReference type="PANTHER" id="PTHR35340">
    <property type="entry name" value="PQQ ENZYME REPEAT PROTEIN-RELATED"/>
    <property type="match status" value="1"/>
</dbReference>
<feature type="domain" description="Arylsulfotransferase N-terminal" evidence="2">
    <location>
        <begin position="93"/>
        <end position="184"/>
    </location>
</feature>
<proteinExistence type="predicted"/>